<sequence length="1235" mass="134334">MDAGRYLLHQAGLDTSSGLGGGYDPLFLSNFRRGAVFGATGYIETALQREAAIERVYPRSILLERDHFPIQYPTFGLWPPPVRWTLEEEIAIIRETQRLEKENHFAVSGSDREVFHEHEFESFRRHHTYDRESSENDDEYEYHHSVLRRKRREGSQNSDYKHSRRRDYDSDQNRGRREKDWCPRRERGRIRSKSRERDWSPDRERQHERSSSFSDDSCGQRSRSPRGHSKGSREKSHVEICADPGSEKKNDREGTRYHQRSVLPPSATLVVKGLSKETLEDDLYQALSEWGPVKDIRVIKEKSSGISRGFAFIDFPSVEGAQKMVESIGHDGLLVNGRRLFFEYSSKPTGGAAASQTGQGKPSAVSKSGAAPAVDWVCMCGCVNFARRTVCFQCNEGRVEDTPTGDAKLSATLSVANQTSEPGPTNVLVVRGLDENVDEQILRFEFSKYAPIKDLRLVRDKFTHVSRGFAFVHFHSVEDAFKALEASNGKTIEKNGQVLKVLFAKSSYVTGQAHGNSLAAAAIEAATFAKQYDSTGWTPKEYQMEEGACAEKGGIKESSGKSGETSLLMDSNKGNVAGAEVKTAAHSGFVWDETSGYYYHAASGFYYDGHRGLYYDGNNGIWYTYNQETQEYVPYAEFTTESKVNKTLVNNSSKSEKSSRDPATEKVVLGTPVHSKAVISAPACTITLENDTTDKKSKLAESVAAALINARAAAKKEKEKMKERQKEMRLAGKNPGMGSKKFTNVVTPWKQWKSEDPGSSFRVENTSPFPLASVDVPSNRVFGVGSSVSTITFSKSHDVSMPLREATGRQTNASVCGSGNRFGANHQLSEISGTIRESAINKTITGVIRESGRVTTTSVDAGAVLGCSTVSQPTTSTRSVPIGTGKLSEISGRIIESGSSKTVTGLVREVGRGISRSADAGAVLESFTVPKSTISTPSVSNSTSKVSEISGRIIESRSSKTIAGVIRESGRGTTRSVDAAGAVLGSSIVSQPTTSASSSSIGTSKISEISGSMSGSHIGKTMTGMLRESGRGMTRGVETGAVLVSSTLSQPTTSIPLKTNASACGSYGSMTSKKRRFTEAAQPVCRDRAAESRSSCGSLQSVNPDFALEPMRKGVEAGAIHGLGFPYPRSFDEKSAQTLLAAANLERKSFAAIRGQQAFDERNVGNHGLRSMGWQEGSGLHKGVGIVEPLQLPKAGEGAGFGGQWEHIVEPLQTPKAGERGSFGSQWERQGASWF</sequence>
<proteinExistence type="predicted"/>
<comment type="caution">
    <text evidence="1">The sequence shown here is derived from an EMBL/GenBank/DDBJ whole genome shotgun (WGS) entry which is preliminary data.</text>
</comment>
<evidence type="ECO:0000313" key="2">
    <source>
        <dbReference type="Proteomes" id="UP001162992"/>
    </source>
</evidence>
<accession>A0ACC2EGS9</accession>
<protein>
    <submittedName>
        <fullName evidence="1">Uncharacterized protein</fullName>
    </submittedName>
</protein>
<name>A0ACC2EGS9_DIPCM</name>
<keyword evidence="2" id="KW-1185">Reference proteome</keyword>
<dbReference type="EMBL" id="CM055093">
    <property type="protein sequence ID" value="KAJ7565699.1"/>
    <property type="molecule type" value="Genomic_DNA"/>
</dbReference>
<evidence type="ECO:0000313" key="1">
    <source>
        <dbReference type="EMBL" id="KAJ7565699.1"/>
    </source>
</evidence>
<reference evidence="2" key="1">
    <citation type="journal article" date="2024" name="Proc. Natl. Acad. Sci. U.S.A.">
        <title>Extraordinary preservation of gene collinearity over three hundred million years revealed in homosporous lycophytes.</title>
        <authorList>
            <person name="Li C."/>
            <person name="Wickell D."/>
            <person name="Kuo L.Y."/>
            <person name="Chen X."/>
            <person name="Nie B."/>
            <person name="Liao X."/>
            <person name="Peng D."/>
            <person name="Ji J."/>
            <person name="Jenkins J."/>
            <person name="Williams M."/>
            <person name="Shu S."/>
            <person name="Plott C."/>
            <person name="Barry K."/>
            <person name="Rajasekar S."/>
            <person name="Grimwood J."/>
            <person name="Han X."/>
            <person name="Sun S."/>
            <person name="Hou Z."/>
            <person name="He W."/>
            <person name="Dai G."/>
            <person name="Sun C."/>
            <person name="Schmutz J."/>
            <person name="Leebens-Mack J.H."/>
            <person name="Li F.W."/>
            <person name="Wang L."/>
        </authorList>
    </citation>
    <scope>NUCLEOTIDE SEQUENCE [LARGE SCALE GENOMIC DNA]</scope>
    <source>
        <strain evidence="2">cv. PW_Plant_1</strain>
    </source>
</reference>
<gene>
    <name evidence="1" type="ORF">O6H91_02G071800</name>
</gene>
<dbReference type="Proteomes" id="UP001162992">
    <property type="component" value="Chromosome 2"/>
</dbReference>
<organism evidence="1 2">
    <name type="scientific">Diphasiastrum complanatum</name>
    <name type="common">Issler's clubmoss</name>
    <name type="synonym">Lycopodium complanatum</name>
    <dbReference type="NCBI Taxonomy" id="34168"/>
    <lineage>
        <taxon>Eukaryota</taxon>
        <taxon>Viridiplantae</taxon>
        <taxon>Streptophyta</taxon>
        <taxon>Embryophyta</taxon>
        <taxon>Tracheophyta</taxon>
        <taxon>Lycopodiopsida</taxon>
        <taxon>Lycopodiales</taxon>
        <taxon>Lycopodiaceae</taxon>
        <taxon>Lycopodioideae</taxon>
        <taxon>Diphasiastrum</taxon>
    </lineage>
</organism>